<sequence length="110" mass="12315">MLFPMSILKKISIYRRAFHKHPPRNFLYPNPDFSNPITSKKLITPLDSPRSKISKSRDSGIDLTGDSSNYSTTHTSTGPVTSIYKRSLSEAIDSDDNFDDTDVFDPSASD</sequence>
<evidence type="ECO:0000313" key="3">
    <source>
        <dbReference type="EMBL" id="CAF4350092.1"/>
    </source>
</evidence>
<feature type="compositionally biased region" description="Polar residues" evidence="1">
    <location>
        <begin position="65"/>
        <end position="80"/>
    </location>
</feature>
<name>A0A8S2FUL5_9BILA</name>
<dbReference type="Proteomes" id="UP000677228">
    <property type="component" value="Unassembled WGS sequence"/>
</dbReference>
<comment type="caution">
    <text evidence="2">The sequence shown here is derived from an EMBL/GenBank/DDBJ whole genome shotgun (WGS) entry which is preliminary data.</text>
</comment>
<dbReference type="EMBL" id="CAJOBA010064118">
    <property type="protein sequence ID" value="CAF4350092.1"/>
    <property type="molecule type" value="Genomic_DNA"/>
</dbReference>
<dbReference type="EMBL" id="CAJNOK010041546">
    <property type="protein sequence ID" value="CAF1558738.1"/>
    <property type="molecule type" value="Genomic_DNA"/>
</dbReference>
<accession>A0A8S2FUL5</accession>
<dbReference type="Proteomes" id="UP000682733">
    <property type="component" value="Unassembled WGS sequence"/>
</dbReference>
<evidence type="ECO:0000256" key="1">
    <source>
        <dbReference type="SAM" id="MobiDB-lite"/>
    </source>
</evidence>
<reference evidence="2" key="1">
    <citation type="submission" date="2021-02" db="EMBL/GenBank/DDBJ databases">
        <authorList>
            <person name="Nowell W R."/>
        </authorList>
    </citation>
    <scope>NUCLEOTIDE SEQUENCE</scope>
</reference>
<evidence type="ECO:0000313" key="2">
    <source>
        <dbReference type="EMBL" id="CAF1558738.1"/>
    </source>
</evidence>
<evidence type="ECO:0000313" key="4">
    <source>
        <dbReference type="Proteomes" id="UP000677228"/>
    </source>
</evidence>
<gene>
    <name evidence="2" type="ORF">OVA965_LOCUS39689</name>
    <name evidence="3" type="ORF">TMI583_LOCUS41029</name>
</gene>
<organism evidence="2 4">
    <name type="scientific">Didymodactylos carnosus</name>
    <dbReference type="NCBI Taxonomy" id="1234261"/>
    <lineage>
        <taxon>Eukaryota</taxon>
        <taxon>Metazoa</taxon>
        <taxon>Spiralia</taxon>
        <taxon>Gnathifera</taxon>
        <taxon>Rotifera</taxon>
        <taxon>Eurotatoria</taxon>
        <taxon>Bdelloidea</taxon>
        <taxon>Philodinida</taxon>
        <taxon>Philodinidae</taxon>
        <taxon>Didymodactylos</taxon>
    </lineage>
</organism>
<feature type="non-terminal residue" evidence="2">
    <location>
        <position position="1"/>
    </location>
</feature>
<proteinExistence type="predicted"/>
<feature type="region of interest" description="Disordered" evidence="1">
    <location>
        <begin position="39"/>
        <end position="80"/>
    </location>
</feature>
<dbReference type="AlphaFoldDB" id="A0A8S2FUL5"/>
<protein>
    <submittedName>
        <fullName evidence="2">Uncharacterized protein</fullName>
    </submittedName>
</protein>